<dbReference type="AlphaFoldDB" id="S8EBQ1"/>
<feature type="region of interest" description="Disordered" evidence="1">
    <location>
        <begin position="45"/>
        <end position="64"/>
    </location>
</feature>
<proteinExistence type="predicted"/>
<sequence>AEAVRDFRPGIPQLLTSVPSLSEAASYISESTSIFTRCWPGTSIRSESQDENGQEMLSFISEEA</sequence>
<comment type="caution">
    <text evidence="2">The sequence shown here is derived from an EMBL/GenBank/DDBJ whole genome shotgun (WGS) entry which is preliminary data.</text>
</comment>
<keyword evidence="3" id="KW-1185">Reference proteome</keyword>
<name>S8EBQ1_9LAMI</name>
<evidence type="ECO:0000256" key="1">
    <source>
        <dbReference type="SAM" id="MobiDB-lite"/>
    </source>
</evidence>
<evidence type="ECO:0000313" key="3">
    <source>
        <dbReference type="Proteomes" id="UP000015453"/>
    </source>
</evidence>
<evidence type="ECO:0000313" key="2">
    <source>
        <dbReference type="EMBL" id="EPS69977.1"/>
    </source>
</evidence>
<feature type="non-terminal residue" evidence="2">
    <location>
        <position position="1"/>
    </location>
</feature>
<dbReference type="EMBL" id="AUSU01001874">
    <property type="protein sequence ID" value="EPS69977.1"/>
    <property type="molecule type" value="Genomic_DNA"/>
</dbReference>
<accession>S8EBQ1</accession>
<organism evidence="2 3">
    <name type="scientific">Genlisea aurea</name>
    <dbReference type="NCBI Taxonomy" id="192259"/>
    <lineage>
        <taxon>Eukaryota</taxon>
        <taxon>Viridiplantae</taxon>
        <taxon>Streptophyta</taxon>
        <taxon>Embryophyta</taxon>
        <taxon>Tracheophyta</taxon>
        <taxon>Spermatophyta</taxon>
        <taxon>Magnoliopsida</taxon>
        <taxon>eudicotyledons</taxon>
        <taxon>Gunneridae</taxon>
        <taxon>Pentapetalae</taxon>
        <taxon>asterids</taxon>
        <taxon>lamiids</taxon>
        <taxon>Lamiales</taxon>
        <taxon>Lentibulariaceae</taxon>
        <taxon>Genlisea</taxon>
    </lineage>
</organism>
<reference evidence="2 3" key="1">
    <citation type="journal article" date="2013" name="BMC Genomics">
        <title>The miniature genome of a carnivorous plant Genlisea aurea contains a low number of genes and short non-coding sequences.</title>
        <authorList>
            <person name="Leushkin E.V."/>
            <person name="Sutormin R.A."/>
            <person name="Nabieva E.R."/>
            <person name="Penin A.A."/>
            <person name="Kondrashov A.S."/>
            <person name="Logacheva M.D."/>
        </authorList>
    </citation>
    <scope>NUCLEOTIDE SEQUENCE [LARGE SCALE GENOMIC DNA]</scope>
</reference>
<protein>
    <submittedName>
        <fullName evidence="2">Uncharacterized protein</fullName>
    </submittedName>
</protein>
<dbReference type="Proteomes" id="UP000015453">
    <property type="component" value="Unassembled WGS sequence"/>
</dbReference>
<gene>
    <name evidence="2" type="ORF">M569_04789</name>
</gene>